<evidence type="ECO:0000256" key="7">
    <source>
        <dbReference type="ARBA" id="ARBA00023288"/>
    </source>
</evidence>
<evidence type="ECO:0000256" key="4">
    <source>
        <dbReference type="ARBA" id="ARBA00023136"/>
    </source>
</evidence>
<gene>
    <name evidence="10" type="ORF">I1A_002719</name>
</gene>
<keyword evidence="4 8" id="KW-0472">Membrane</keyword>
<evidence type="ECO:0000256" key="3">
    <source>
        <dbReference type="ARBA" id="ARBA00022729"/>
    </source>
</evidence>
<evidence type="ECO:0000256" key="2">
    <source>
        <dbReference type="ARBA" id="ARBA00009509"/>
    </source>
</evidence>
<dbReference type="Gene3D" id="3.30.300.30">
    <property type="match status" value="1"/>
</dbReference>
<protein>
    <recommendedName>
        <fullName evidence="8">Lipoprotein</fullName>
    </recommendedName>
</protein>
<dbReference type="Pfam" id="PF01514">
    <property type="entry name" value="YscJ_FliF"/>
    <property type="match status" value="1"/>
</dbReference>
<dbReference type="PROSITE" id="PS51257">
    <property type="entry name" value="PROKAR_LIPOPROTEIN"/>
    <property type="match status" value="1"/>
</dbReference>
<sequence length="264" mass="29156">MHFKAFRRLVPALMILLLCGCGERMELHRDLSEQDANEVLAELAGKHIDAQKRLDKNGVAVLVATRDISRAVRALEAVGLPRRSRSSLGEVFRKEGVISSPLEERARYLYALSQELEQTLSQIDGVVVARVHVVLPERVAPGEPVQPASAAVFIKHRAELDPDSVLPRIRRMVASSIPGISGADDKKLAVIFVPAQSYQEAEEQVSIGPLRMTQERWQFWQWLAGLCVLAALLLAGGLLMLNPQWRQRLGKAVGGARPTPSDPR</sequence>
<comment type="subcellular location">
    <subcellularLocation>
        <location evidence="1">Cell outer membrane</location>
        <topology evidence="1">Lipid-anchor</topology>
    </subcellularLocation>
</comment>
<dbReference type="GO" id="GO:0009279">
    <property type="term" value="C:cell outer membrane"/>
    <property type="evidence" value="ECO:0007669"/>
    <property type="project" value="UniProtKB-SubCell"/>
</dbReference>
<dbReference type="OrthoDB" id="115186at2"/>
<evidence type="ECO:0000313" key="10">
    <source>
        <dbReference type="EMBL" id="EJZ58391.1"/>
    </source>
</evidence>
<accession>A0A7U9CN26</accession>
<dbReference type="AlphaFoldDB" id="A0A7U9CN26"/>
<keyword evidence="7 8" id="KW-0449">Lipoprotein</keyword>
<name>A0A7U9CN26_PSEFL</name>
<comment type="similarity">
    <text evidence="2 8">Belongs to the YscJ lipoprotein family.</text>
</comment>
<dbReference type="Gene3D" id="3.30.70.1530">
    <property type="entry name" value="Hypothetical protein rpa1041"/>
    <property type="match status" value="1"/>
</dbReference>
<dbReference type="InterPro" id="IPR043427">
    <property type="entry name" value="YscJ/FliF"/>
</dbReference>
<dbReference type="PANTHER" id="PTHR30046">
    <property type="entry name" value="FLAGELLAR M-RING PROTEIN"/>
    <property type="match status" value="1"/>
</dbReference>
<evidence type="ECO:0000256" key="5">
    <source>
        <dbReference type="ARBA" id="ARBA00023139"/>
    </source>
</evidence>
<keyword evidence="8" id="KW-0812">Transmembrane</keyword>
<dbReference type="EMBL" id="CM001561">
    <property type="protein sequence ID" value="EJZ58391.1"/>
    <property type="molecule type" value="Genomic_DNA"/>
</dbReference>
<evidence type="ECO:0000256" key="1">
    <source>
        <dbReference type="ARBA" id="ARBA00004459"/>
    </source>
</evidence>
<keyword evidence="6 8" id="KW-0998">Cell outer membrane</keyword>
<dbReference type="PRINTS" id="PR01338">
    <property type="entry name" value="TYPE3OMKPROT"/>
</dbReference>
<evidence type="ECO:0000259" key="9">
    <source>
        <dbReference type="Pfam" id="PF01514"/>
    </source>
</evidence>
<proteinExistence type="inferred from homology"/>
<dbReference type="InterPro" id="IPR003282">
    <property type="entry name" value="T3SS_SctJ"/>
</dbReference>
<reference evidence="10 11" key="1">
    <citation type="submission" date="2012-08" db="EMBL/GenBank/DDBJ databases">
        <title>The genome of cave-isolated P. fluorescens strain R124 demonstrates phenotypic adaptation to the mineral environment.</title>
        <authorList>
            <person name="Barton M.D."/>
            <person name="Petronio M."/>
            <person name="Giarrizzo J.G."/>
            <person name="Bowling B.V."/>
            <person name="Barton H.A."/>
        </authorList>
    </citation>
    <scope>NUCLEOTIDE SEQUENCE [LARGE SCALE GENOMIC DNA]</scope>
    <source>
        <strain evidence="10 11">R124</strain>
    </source>
</reference>
<evidence type="ECO:0000256" key="8">
    <source>
        <dbReference type="RuleBase" id="RU364102"/>
    </source>
</evidence>
<dbReference type="Proteomes" id="UP000006045">
    <property type="component" value="Chromosome"/>
</dbReference>
<dbReference type="GO" id="GO:0009306">
    <property type="term" value="P:protein secretion"/>
    <property type="evidence" value="ECO:0007669"/>
    <property type="project" value="InterPro"/>
</dbReference>
<evidence type="ECO:0000256" key="6">
    <source>
        <dbReference type="ARBA" id="ARBA00023237"/>
    </source>
</evidence>
<keyword evidence="3 8" id="KW-0732">Signal</keyword>
<feature type="transmembrane region" description="Helical" evidence="8">
    <location>
        <begin position="219"/>
        <end position="241"/>
    </location>
</feature>
<dbReference type="PANTHER" id="PTHR30046:SF2">
    <property type="entry name" value="YOP PROTEINS TRANSLOCATION LIPOPROTEIN J"/>
    <property type="match status" value="1"/>
</dbReference>
<organism evidence="10 11">
    <name type="scientific">Pseudomonas fluorescens R124</name>
    <dbReference type="NCBI Taxonomy" id="743713"/>
    <lineage>
        <taxon>Bacteria</taxon>
        <taxon>Pseudomonadati</taxon>
        <taxon>Pseudomonadota</taxon>
        <taxon>Gammaproteobacteria</taxon>
        <taxon>Pseudomonadales</taxon>
        <taxon>Pseudomonadaceae</taxon>
        <taxon>Pseudomonas</taxon>
    </lineage>
</organism>
<feature type="domain" description="Flagellar M-ring N-terminal" evidence="9">
    <location>
        <begin position="25"/>
        <end position="181"/>
    </location>
</feature>
<dbReference type="NCBIfam" id="TIGR02544">
    <property type="entry name" value="III_secr_YscJ"/>
    <property type="match status" value="1"/>
</dbReference>
<keyword evidence="8" id="KW-1133">Transmembrane helix</keyword>
<dbReference type="InterPro" id="IPR006182">
    <property type="entry name" value="FliF_N_dom"/>
</dbReference>
<keyword evidence="5 8" id="KW-0564">Palmitate</keyword>
<evidence type="ECO:0000313" key="11">
    <source>
        <dbReference type="Proteomes" id="UP000006045"/>
    </source>
</evidence>
<dbReference type="RefSeq" id="WP_003225089.1">
    <property type="nucleotide sequence ID" value="NZ_CM001561.1"/>
</dbReference>
<dbReference type="InterPro" id="IPR045851">
    <property type="entry name" value="AMP-bd_C_sf"/>
</dbReference>